<evidence type="ECO:0000313" key="2">
    <source>
        <dbReference type="EMBL" id="RZD19570.1"/>
    </source>
</evidence>
<dbReference type="CDD" id="cd18692">
    <property type="entry name" value="PIN_VapC-like"/>
    <property type="match status" value="1"/>
</dbReference>
<feature type="domain" description="PIN" evidence="1">
    <location>
        <begin position="5"/>
        <end position="117"/>
    </location>
</feature>
<dbReference type="InterPro" id="IPR002716">
    <property type="entry name" value="PIN_dom"/>
</dbReference>
<name>A0A519BQM8_9DELT</name>
<accession>A0A519BQM8</accession>
<dbReference type="Proteomes" id="UP000319296">
    <property type="component" value="Unassembled WGS sequence"/>
</dbReference>
<sequence>MKDNIFLDSNIFLYGFSDIDLKKHEIAKDVLLADDFTISTQVINEVSNNMLKKLGFNELNIMDFVDSCYKRYSIINFSKDIFFSASAIRVKYRYSYWDSMVIASALESNCNILFSEDLHSGQEIEKRLEIVNPFK</sequence>
<evidence type="ECO:0000313" key="3">
    <source>
        <dbReference type="Proteomes" id="UP000319296"/>
    </source>
</evidence>
<dbReference type="InterPro" id="IPR029060">
    <property type="entry name" value="PIN-like_dom_sf"/>
</dbReference>
<evidence type="ECO:0000259" key="1">
    <source>
        <dbReference type="Pfam" id="PF01850"/>
    </source>
</evidence>
<dbReference type="Pfam" id="PF01850">
    <property type="entry name" value="PIN"/>
    <property type="match status" value="1"/>
</dbReference>
<proteinExistence type="predicted"/>
<dbReference type="EMBL" id="SGBB01000001">
    <property type="protein sequence ID" value="RZD19570.1"/>
    <property type="molecule type" value="Genomic_DNA"/>
</dbReference>
<dbReference type="AlphaFoldDB" id="A0A519BQM8"/>
<comment type="caution">
    <text evidence="2">The sequence shown here is derived from an EMBL/GenBank/DDBJ whole genome shotgun (WGS) entry which is preliminary data.</text>
</comment>
<protein>
    <submittedName>
        <fullName evidence="2">PIN domain-containing protein</fullName>
    </submittedName>
</protein>
<dbReference type="SUPFAM" id="SSF88723">
    <property type="entry name" value="PIN domain-like"/>
    <property type="match status" value="1"/>
</dbReference>
<gene>
    <name evidence="2" type="ORF">EVG15_01430</name>
</gene>
<organism evidence="2 3">
    <name type="scientific">Candidatus Acididesulfobacter diazotrophicus</name>
    <dbReference type="NCBI Taxonomy" id="2597226"/>
    <lineage>
        <taxon>Bacteria</taxon>
        <taxon>Deltaproteobacteria</taxon>
        <taxon>Candidatus Acidulodesulfobacterales</taxon>
        <taxon>Candidatus Acididesulfobacter</taxon>
    </lineage>
</organism>
<reference evidence="2 3" key="1">
    <citation type="journal article" date="2019" name="ISME J.">
        <title>Insights into ecological role of a new deltaproteobacterial order Candidatus Acidulodesulfobacterales by metagenomics and metatranscriptomics.</title>
        <authorList>
            <person name="Tan S."/>
            <person name="Liu J."/>
            <person name="Fang Y."/>
            <person name="Hedlund B.P."/>
            <person name="Lian Z.H."/>
            <person name="Huang L.Y."/>
            <person name="Li J.T."/>
            <person name="Huang L.N."/>
            <person name="Li W.J."/>
            <person name="Jiang H.C."/>
            <person name="Dong H.L."/>
            <person name="Shu W.S."/>
        </authorList>
    </citation>
    <scope>NUCLEOTIDE SEQUENCE [LARGE SCALE GENOMIC DNA]</scope>
    <source>
        <strain evidence="2">AP1</strain>
    </source>
</reference>
<dbReference type="Gene3D" id="3.40.50.1010">
    <property type="entry name" value="5'-nuclease"/>
    <property type="match status" value="1"/>
</dbReference>